<dbReference type="Proteomes" id="UP000595197">
    <property type="component" value="Plasmid pTT6-1"/>
</dbReference>
<geneLocation type="plasmid" evidence="1 2">
    <name>pTT6-1</name>
</geneLocation>
<gene>
    <name evidence="1" type="primary">aztD</name>
    <name evidence="1" type="ORF">IGS68_28000</name>
</gene>
<name>A0ABX7BFV3_9PROT</name>
<evidence type="ECO:0000313" key="2">
    <source>
        <dbReference type="Proteomes" id="UP000595197"/>
    </source>
</evidence>
<sequence length="421" mass="44047">MIEKVMEVNMKGLSSLTRLLCVGAAAGGLAVGLGLDRLHAHEEPDAGSEAHYRLFIGDHADGVVRAVEVEDGSSAGTFRIDQSPALTPSLSGRTVFAVQGDAGKVAVIGTGISLEDHGDHSDLKVEAARLLPTVISGAKPAHVVEGSGTIAVFDDGTGDLALFPEKQLLEGGFEPRLMKPGAAHHGLAAPMGSHVVVSVPHADPQEPRVGLKVIDKDGNQVGEVANCPGVHGQAQSARTFAFGCRDGIVIATPGRGSEPPVLEHVSTSGLGEGYVSTLKGGTAMQFFLGNYGPNAVVIIEPGAGESFRKIDLPTRRVDFALDPAKARNAYILTEDGRMHLLDILSGRIEKSVRVTEPYSMDGHWRDPRPRLAVAGGHVAVTDPLKGLVRLVSTETLEEERTIPVEGKPYTIVAVGGSGAVH</sequence>
<proteinExistence type="predicted"/>
<reference evidence="1" key="1">
    <citation type="submission" date="2021-02" db="EMBL/GenBank/DDBJ databases">
        <title>Skermanella TT6 skin isolate.</title>
        <authorList>
            <person name="Lee K."/>
            <person name="Ganzorig M."/>
        </authorList>
    </citation>
    <scope>NUCLEOTIDE SEQUENCE</scope>
    <source>
        <strain evidence="1">TT6</strain>
    </source>
</reference>
<organism evidence="1 2">
    <name type="scientific">Skermanella cutis</name>
    <dbReference type="NCBI Taxonomy" id="2775420"/>
    <lineage>
        <taxon>Bacteria</taxon>
        <taxon>Pseudomonadati</taxon>
        <taxon>Pseudomonadota</taxon>
        <taxon>Alphaproteobacteria</taxon>
        <taxon>Rhodospirillales</taxon>
        <taxon>Azospirillaceae</taxon>
        <taxon>Skermanella</taxon>
    </lineage>
</organism>
<keyword evidence="2" id="KW-1185">Reference proteome</keyword>
<dbReference type="RefSeq" id="WP_201082361.1">
    <property type="nucleotide sequence ID" value="NZ_CP067421.1"/>
</dbReference>
<keyword evidence="1" id="KW-0614">Plasmid</keyword>
<protein>
    <submittedName>
        <fullName evidence="1">Metallochaperone AztD</fullName>
    </submittedName>
</protein>
<evidence type="ECO:0000313" key="1">
    <source>
        <dbReference type="EMBL" id="QQP93019.1"/>
    </source>
</evidence>
<accession>A0ABX7BFV3</accession>
<dbReference type="InterPro" id="IPR011047">
    <property type="entry name" value="Quinoprotein_ADH-like_sf"/>
</dbReference>
<dbReference type="SUPFAM" id="SSF50998">
    <property type="entry name" value="Quinoprotein alcohol dehydrogenase-like"/>
    <property type="match status" value="1"/>
</dbReference>
<dbReference type="EMBL" id="CP067421">
    <property type="protein sequence ID" value="QQP93019.1"/>
    <property type="molecule type" value="Genomic_DNA"/>
</dbReference>